<comment type="cofactor">
    <cofactor evidence="8">
        <name>[2Fe-2S] cluster</name>
        <dbReference type="ChEBI" id="CHEBI:190135"/>
    </cofactor>
</comment>
<name>A0ABU3PAN9_9BURK</name>
<evidence type="ECO:0000256" key="5">
    <source>
        <dbReference type="ARBA" id="ARBA00022982"/>
    </source>
</evidence>
<evidence type="ECO:0000256" key="4">
    <source>
        <dbReference type="ARBA" id="ARBA00022723"/>
    </source>
</evidence>
<evidence type="ECO:0000256" key="1">
    <source>
        <dbReference type="ARBA" id="ARBA00007874"/>
    </source>
</evidence>
<keyword evidence="7" id="KW-0411">Iron-sulfur</keyword>
<keyword evidence="5" id="KW-0249">Electron transport</keyword>
<dbReference type="InterPro" id="IPR036010">
    <property type="entry name" value="2Fe-2S_ferredoxin-like_sf"/>
</dbReference>
<keyword evidence="3" id="KW-0001">2Fe-2S</keyword>
<proteinExistence type="inferred from homology"/>
<evidence type="ECO:0000256" key="2">
    <source>
        <dbReference type="ARBA" id="ARBA00022448"/>
    </source>
</evidence>
<dbReference type="Gene3D" id="3.10.20.30">
    <property type="match status" value="1"/>
</dbReference>
<dbReference type="PANTHER" id="PTHR43112:SF3">
    <property type="entry name" value="FERREDOXIN-2, CHLOROPLASTIC"/>
    <property type="match status" value="1"/>
</dbReference>
<reference evidence="10" key="1">
    <citation type="submission" date="2023-09" db="EMBL/GenBank/DDBJ databases">
        <title>Paucibacter sp. APW11 Genome sequencing and assembly.</title>
        <authorList>
            <person name="Kim I."/>
        </authorList>
    </citation>
    <scope>NUCLEOTIDE SEQUENCE</scope>
    <source>
        <strain evidence="10">APW11</strain>
    </source>
</reference>
<keyword evidence="11" id="KW-1185">Reference proteome</keyword>
<gene>
    <name evidence="10" type="ORF">RQP53_08415</name>
</gene>
<evidence type="ECO:0000313" key="11">
    <source>
        <dbReference type="Proteomes" id="UP001246372"/>
    </source>
</evidence>
<comment type="caution">
    <text evidence="10">The sequence shown here is derived from an EMBL/GenBank/DDBJ whole genome shotgun (WGS) entry which is preliminary data.</text>
</comment>
<accession>A0ABU3PAN9</accession>
<protein>
    <submittedName>
        <fullName evidence="10">2Fe-2S iron-sulfur cluster-binding protein</fullName>
    </submittedName>
</protein>
<dbReference type="Pfam" id="PF00111">
    <property type="entry name" value="Fer2"/>
    <property type="match status" value="1"/>
</dbReference>
<keyword evidence="4" id="KW-0479">Metal-binding</keyword>
<dbReference type="EMBL" id="JAVXZY010000002">
    <property type="protein sequence ID" value="MDT8999285.1"/>
    <property type="molecule type" value="Genomic_DNA"/>
</dbReference>
<dbReference type="InterPro" id="IPR012675">
    <property type="entry name" value="Beta-grasp_dom_sf"/>
</dbReference>
<evidence type="ECO:0000256" key="6">
    <source>
        <dbReference type="ARBA" id="ARBA00023004"/>
    </source>
</evidence>
<evidence type="ECO:0000259" key="9">
    <source>
        <dbReference type="PROSITE" id="PS51085"/>
    </source>
</evidence>
<dbReference type="PANTHER" id="PTHR43112">
    <property type="entry name" value="FERREDOXIN"/>
    <property type="match status" value="1"/>
</dbReference>
<organism evidence="10 11">
    <name type="scientific">Roseateles aquae</name>
    <dbReference type="NCBI Taxonomy" id="3077235"/>
    <lineage>
        <taxon>Bacteria</taxon>
        <taxon>Pseudomonadati</taxon>
        <taxon>Pseudomonadota</taxon>
        <taxon>Betaproteobacteria</taxon>
        <taxon>Burkholderiales</taxon>
        <taxon>Sphaerotilaceae</taxon>
        <taxon>Roseateles</taxon>
    </lineage>
</organism>
<feature type="domain" description="2Fe-2S ferredoxin-type" evidence="9">
    <location>
        <begin position="6"/>
        <end position="95"/>
    </location>
</feature>
<keyword evidence="6" id="KW-0408">Iron</keyword>
<keyword evidence="2" id="KW-0813">Transport</keyword>
<evidence type="ECO:0000256" key="7">
    <source>
        <dbReference type="ARBA" id="ARBA00023014"/>
    </source>
</evidence>
<evidence type="ECO:0000256" key="3">
    <source>
        <dbReference type="ARBA" id="ARBA00022714"/>
    </source>
</evidence>
<dbReference type="Proteomes" id="UP001246372">
    <property type="component" value="Unassembled WGS sequence"/>
</dbReference>
<sequence>MLGRPFHIQLLDAEGQRLAFTAAPEQSVLEAALAAGLAPRRSCRNGSCRACLCRLELGQIAYRIDWPGLSAEEKAAGWILPCVAEARSDLNLRYE</sequence>
<evidence type="ECO:0000256" key="8">
    <source>
        <dbReference type="ARBA" id="ARBA00034078"/>
    </source>
</evidence>
<dbReference type="PROSITE" id="PS51085">
    <property type="entry name" value="2FE2S_FER_2"/>
    <property type="match status" value="1"/>
</dbReference>
<dbReference type="InterPro" id="IPR001041">
    <property type="entry name" value="2Fe-2S_ferredoxin-type"/>
</dbReference>
<comment type="similarity">
    <text evidence="1">Belongs to the 2Fe2S plant-type ferredoxin family.</text>
</comment>
<dbReference type="SUPFAM" id="SSF54292">
    <property type="entry name" value="2Fe-2S ferredoxin-like"/>
    <property type="match status" value="1"/>
</dbReference>
<evidence type="ECO:0000313" key="10">
    <source>
        <dbReference type="EMBL" id="MDT8999285.1"/>
    </source>
</evidence>
<dbReference type="CDD" id="cd00207">
    <property type="entry name" value="fer2"/>
    <property type="match status" value="1"/>
</dbReference>